<dbReference type="GO" id="GO:0016095">
    <property type="term" value="P:polyprenol catabolic process"/>
    <property type="evidence" value="ECO:0007669"/>
    <property type="project" value="UniProtKB-UniRule"/>
</dbReference>
<dbReference type="UniPathway" id="UPA00378"/>
<sequence>MATAATSIVWAIRAFYLFSSLAIVTVRLTPAFADRFLAYGARARRQTTGTHGKRESVEHGHQSVGTQLLDYLATFTVPHSWFTHFYVLSLVCSLTILSTFYYHEYYHEATIKQNPNLETAALCAHLMLLQGLRRLLECVYVTQDSASRMWIGHYTIGMAFYIITNVAIWIEHLCQPLPTSLIATERSALWTRKILCTVVFLCASERQNRYHRHLSSLKKYTLPEKHAFQYLIAPHYTMECVIYLSMAVLDVPSVINQHRQLPTSMTLNWTLFCTLVFVAVNLGVTADGTKEWQRKKFPDESFRIAKRWKIIPWLF</sequence>
<dbReference type="GO" id="GO:0005789">
    <property type="term" value="C:endoplasmic reticulum membrane"/>
    <property type="evidence" value="ECO:0007669"/>
    <property type="project" value="UniProtKB-SubCell"/>
</dbReference>
<comment type="pathway">
    <text evidence="5">Protein modification; protein glycosylation.</text>
</comment>
<dbReference type="GO" id="GO:0102389">
    <property type="term" value="F:polyprenol reductase activity"/>
    <property type="evidence" value="ECO:0007669"/>
    <property type="project" value="UniProtKB-UniRule"/>
</dbReference>
<keyword evidence="5" id="KW-0560">Oxidoreductase</keyword>
<keyword evidence="2 5" id="KW-0812">Transmembrane</keyword>
<evidence type="ECO:0000256" key="5">
    <source>
        <dbReference type="RuleBase" id="RU367081"/>
    </source>
</evidence>
<keyword evidence="5" id="KW-0521">NADP</keyword>
<comment type="function">
    <text evidence="5">Plays a key role in early steps of protein N-linked glycosylation by being involved in the conversion of polyprenol into dolichol. Acts as a polyprenal reductase that mediates the reduction of polyprenal into dolichal in a NADP-dependent mechanism. Dolichols are required for the synthesis of dolichol-linked monosaccharides and the oligosaccharide precursor used for N-glycosylation.</text>
</comment>
<dbReference type="InterPro" id="IPR001104">
    <property type="entry name" value="3-oxo-5_a-steroid_4-DH_C"/>
</dbReference>
<feature type="transmembrane region" description="Helical" evidence="5">
    <location>
        <begin position="269"/>
        <end position="286"/>
    </location>
</feature>
<feature type="transmembrane region" description="Helical" evidence="5">
    <location>
        <begin position="227"/>
        <end position="249"/>
    </location>
</feature>
<dbReference type="PANTHER" id="PTHR14624:SF0">
    <property type="entry name" value="POLYPRENOL REDUCTASE"/>
    <property type="match status" value="1"/>
</dbReference>
<protein>
    <recommendedName>
        <fullName evidence="5">Polyprenal reductase</fullName>
        <ecNumber evidence="5">1.3.1.94</ecNumber>
    </recommendedName>
</protein>
<dbReference type="Pfam" id="PF02544">
    <property type="entry name" value="Steroid_dh"/>
    <property type="match status" value="1"/>
</dbReference>
<feature type="domain" description="3-oxo-5-alpha-steroid 4-dehydrogenase C-terminal" evidence="6">
    <location>
        <begin position="161"/>
        <end position="315"/>
    </location>
</feature>
<proteinExistence type="inferred from homology"/>
<evidence type="ECO:0000259" key="6">
    <source>
        <dbReference type="Pfam" id="PF02544"/>
    </source>
</evidence>
<dbReference type="STRING" id="5601.A0A0D2FZE7"/>
<keyword evidence="5" id="KW-0256">Endoplasmic reticulum</keyword>
<gene>
    <name evidence="7" type="ORF">PV04_01974</name>
</gene>
<dbReference type="PROSITE" id="PS50244">
    <property type="entry name" value="S5A_REDUCTASE"/>
    <property type="match status" value="1"/>
</dbReference>
<feature type="transmembrane region" description="Helical" evidence="5">
    <location>
        <begin position="151"/>
        <end position="170"/>
    </location>
</feature>
<reference evidence="7 8" key="1">
    <citation type="submission" date="2015-01" db="EMBL/GenBank/DDBJ databases">
        <title>The Genome Sequence of Capronia semiimmersa CBS27337.</title>
        <authorList>
            <consortium name="The Broad Institute Genomics Platform"/>
            <person name="Cuomo C."/>
            <person name="de Hoog S."/>
            <person name="Gorbushina A."/>
            <person name="Stielow B."/>
            <person name="Teixiera M."/>
            <person name="Abouelleil A."/>
            <person name="Chapman S.B."/>
            <person name="Priest M."/>
            <person name="Young S.K."/>
            <person name="Wortman J."/>
            <person name="Nusbaum C."/>
            <person name="Birren B."/>
        </authorList>
    </citation>
    <scope>NUCLEOTIDE SEQUENCE [LARGE SCALE GENOMIC DNA]</scope>
    <source>
        <strain evidence="7 8">CBS 27337</strain>
    </source>
</reference>
<evidence type="ECO:0000256" key="3">
    <source>
        <dbReference type="ARBA" id="ARBA00022989"/>
    </source>
</evidence>
<name>A0A0D2FZE7_9EURO</name>
<dbReference type="InterPro" id="IPR039698">
    <property type="entry name" value="Dfg10/SRD5A3"/>
</dbReference>
<evidence type="ECO:0000313" key="7">
    <source>
        <dbReference type="EMBL" id="KIW73893.1"/>
    </source>
</evidence>
<keyword evidence="4 5" id="KW-0472">Membrane</keyword>
<evidence type="ECO:0000313" key="8">
    <source>
        <dbReference type="Proteomes" id="UP000054266"/>
    </source>
</evidence>
<dbReference type="AlphaFoldDB" id="A0A0D2FZE7"/>
<comment type="similarity">
    <text evidence="5">Belongs to the steroid 5-alpha reductase family. Polyprenal reductase subfamily.</text>
</comment>
<keyword evidence="8" id="KW-1185">Reference proteome</keyword>
<feature type="transmembrane region" description="Helical" evidence="5">
    <location>
        <begin position="81"/>
        <end position="102"/>
    </location>
</feature>
<evidence type="ECO:0000256" key="1">
    <source>
        <dbReference type="ARBA" id="ARBA00004127"/>
    </source>
</evidence>
<dbReference type="GO" id="GO:0006488">
    <property type="term" value="P:dolichol-linked oligosaccharide biosynthetic process"/>
    <property type="evidence" value="ECO:0007669"/>
    <property type="project" value="UniProtKB-UniRule"/>
</dbReference>
<feature type="transmembrane region" description="Helical" evidence="5">
    <location>
        <begin position="190"/>
        <end position="206"/>
    </location>
</feature>
<comment type="subcellular location">
    <subcellularLocation>
        <location evidence="1">Endomembrane system</location>
        <topology evidence="1">Multi-pass membrane protein</topology>
    </subcellularLocation>
    <subcellularLocation>
        <location evidence="5">Endoplasmic reticulum membrane</location>
    </subcellularLocation>
</comment>
<dbReference type="EMBL" id="KN846956">
    <property type="protein sequence ID" value="KIW73893.1"/>
    <property type="molecule type" value="Genomic_DNA"/>
</dbReference>
<keyword evidence="3 5" id="KW-1133">Transmembrane helix</keyword>
<comment type="catalytic activity">
    <reaction evidence="5">
        <text>a di-trans,poly-cis-dolichal + NADP(+) = a di-trans,poly-cis-polyprenal + NADPH + H(+)</text>
        <dbReference type="Rhea" id="RHEA:80727"/>
        <dbReference type="Rhea" id="RHEA-COMP:19536"/>
        <dbReference type="Rhea" id="RHEA-COMP:19537"/>
        <dbReference type="ChEBI" id="CHEBI:15378"/>
        <dbReference type="ChEBI" id="CHEBI:57783"/>
        <dbReference type="ChEBI" id="CHEBI:58349"/>
        <dbReference type="ChEBI" id="CHEBI:231623"/>
        <dbReference type="ChEBI" id="CHEBI:231637"/>
        <dbReference type="EC" id="1.3.1.94"/>
    </reaction>
    <physiologicalReaction direction="right-to-left" evidence="5">
        <dbReference type="Rhea" id="RHEA:80729"/>
    </physiologicalReaction>
</comment>
<evidence type="ECO:0000256" key="2">
    <source>
        <dbReference type="ARBA" id="ARBA00022692"/>
    </source>
</evidence>
<dbReference type="EC" id="1.3.1.94" evidence="5"/>
<evidence type="ECO:0000256" key="4">
    <source>
        <dbReference type="ARBA" id="ARBA00023136"/>
    </source>
</evidence>
<dbReference type="GO" id="GO:0160198">
    <property type="term" value="F:polyprenal reductase activity"/>
    <property type="evidence" value="ECO:0007669"/>
    <property type="project" value="UniProtKB-EC"/>
</dbReference>
<dbReference type="PANTHER" id="PTHR14624">
    <property type="entry name" value="DFG10 PROTEIN"/>
    <property type="match status" value="1"/>
</dbReference>
<accession>A0A0D2FZE7</accession>
<feature type="transmembrane region" description="Helical" evidence="5">
    <location>
        <begin position="7"/>
        <end position="28"/>
    </location>
</feature>
<dbReference type="Proteomes" id="UP000054266">
    <property type="component" value="Unassembled WGS sequence"/>
</dbReference>
<organism evidence="7 8">
    <name type="scientific">Phialophora macrospora</name>
    <dbReference type="NCBI Taxonomy" id="1851006"/>
    <lineage>
        <taxon>Eukaryota</taxon>
        <taxon>Fungi</taxon>
        <taxon>Dikarya</taxon>
        <taxon>Ascomycota</taxon>
        <taxon>Pezizomycotina</taxon>
        <taxon>Eurotiomycetes</taxon>
        <taxon>Chaetothyriomycetidae</taxon>
        <taxon>Chaetothyriales</taxon>
        <taxon>Herpotrichiellaceae</taxon>
        <taxon>Phialophora</taxon>
    </lineage>
</organism>
<dbReference type="GO" id="GO:0003865">
    <property type="term" value="F:3-oxo-5-alpha-steroid 4-dehydrogenase activity"/>
    <property type="evidence" value="ECO:0007669"/>
    <property type="project" value="TreeGrafter"/>
</dbReference>
<dbReference type="HOGENOM" id="CLU_044409_0_1_1"/>